<dbReference type="InterPro" id="IPR043519">
    <property type="entry name" value="NT_sf"/>
</dbReference>
<evidence type="ECO:0000313" key="4">
    <source>
        <dbReference type="Proteomes" id="UP000092659"/>
    </source>
</evidence>
<organism evidence="2 4">
    <name type="scientific">Streptomyces griseochromogenes</name>
    <dbReference type="NCBI Taxonomy" id="68214"/>
    <lineage>
        <taxon>Bacteria</taxon>
        <taxon>Bacillati</taxon>
        <taxon>Actinomycetota</taxon>
        <taxon>Actinomycetes</taxon>
        <taxon>Kitasatosporales</taxon>
        <taxon>Streptomycetaceae</taxon>
        <taxon>Streptomyces</taxon>
    </lineage>
</organism>
<dbReference type="AlphaFoldDB" id="A0A1B1AZV0"/>
<protein>
    <submittedName>
        <fullName evidence="3">PpGpp synthetase/RelA/SpoT-type nucleotidyltransferase</fullName>
    </submittedName>
</protein>
<dbReference type="SMART" id="SM00954">
    <property type="entry name" value="RelA_SpoT"/>
    <property type="match status" value="1"/>
</dbReference>
<evidence type="ECO:0000313" key="5">
    <source>
        <dbReference type="Proteomes" id="UP001519309"/>
    </source>
</evidence>
<dbReference type="Pfam" id="PF04607">
    <property type="entry name" value="RelA_SpoT"/>
    <property type="match status" value="1"/>
</dbReference>
<dbReference type="CDD" id="cd05399">
    <property type="entry name" value="NT_Rel-Spo_like"/>
    <property type="match status" value="1"/>
</dbReference>
<dbReference type="EMBL" id="CP016279">
    <property type="protein sequence ID" value="ANP52089.1"/>
    <property type="molecule type" value="Genomic_DNA"/>
</dbReference>
<dbReference type="RefSeq" id="WP_067307622.1">
    <property type="nucleotide sequence ID" value="NZ_CP016279.1"/>
</dbReference>
<sequence>MSVVNDAFHRYQAELPNIRKAAQLTAALLRRKAARAHITCEVTHRAKEIGSFVAKAYHKEYADPWTKITDKAGVRITVQHKGFLNKALEVVKDNLTLVEDPQDYREKEDAEGQYTLQYPRLHVQALAASDLRDGDGRPYECEIQIRTEATDLWARMSHRLLYKTGTTSVPRDVSRSLYRLIALVELYDLEVERGVDVLAQHPDFTRTNRLLAEAEFLYRTFTEHEYRRDLSEDIVDVLIETVEHEKDYPNKLAQFAEQYRQQLEQAYREYGPTSELFLAHGRYILASQPESLIIFERLTTAKMLLRGVWDDELPKTLLSDMAEIWSVHL</sequence>
<dbReference type="InterPro" id="IPR007685">
    <property type="entry name" value="RelA_SpoT"/>
</dbReference>
<dbReference type="OrthoDB" id="9801824at2"/>
<evidence type="ECO:0000313" key="2">
    <source>
        <dbReference type="EMBL" id="ANP52089.1"/>
    </source>
</evidence>
<feature type="domain" description="RelA/SpoT" evidence="1">
    <location>
        <begin position="44"/>
        <end position="168"/>
    </location>
</feature>
<dbReference type="KEGG" id="sgs:AVL59_23220"/>
<evidence type="ECO:0000259" key="1">
    <source>
        <dbReference type="SMART" id="SM00954"/>
    </source>
</evidence>
<evidence type="ECO:0000313" key="3">
    <source>
        <dbReference type="EMBL" id="MBP2056573.1"/>
    </source>
</evidence>
<proteinExistence type="predicted"/>
<dbReference type="EMBL" id="JAGGLP010000051">
    <property type="protein sequence ID" value="MBP2056573.1"/>
    <property type="molecule type" value="Genomic_DNA"/>
</dbReference>
<dbReference type="GO" id="GO:0015969">
    <property type="term" value="P:guanosine tetraphosphate metabolic process"/>
    <property type="evidence" value="ECO:0007669"/>
    <property type="project" value="InterPro"/>
</dbReference>
<dbReference type="PANTHER" id="PTHR41773">
    <property type="entry name" value="GTP PYROPHOSPHATASE-RELATED"/>
    <property type="match status" value="1"/>
</dbReference>
<reference evidence="3 5" key="2">
    <citation type="submission" date="2021-03" db="EMBL/GenBank/DDBJ databases">
        <title>Genomic Encyclopedia of Type Strains, Phase IV (KMG-IV): sequencing the most valuable type-strain genomes for metagenomic binning, comparative biology and taxonomic classification.</title>
        <authorList>
            <person name="Goeker M."/>
        </authorList>
    </citation>
    <scope>NUCLEOTIDE SEQUENCE [LARGE SCALE GENOMIC DNA]</scope>
    <source>
        <strain evidence="3 5">DSM 40499</strain>
    </source>
</reference>
<dbReference type="Proteomes" id="UP000092659">
    <property type="component" value="Chromosome"/>
</dbReference>
<dbReference type="SUPFAM" id="SSF81301">
    <property type="entry name" value="Nucleotidyltransferase"/>
    <property type="match status" value="1"/>
</dbReference>
<dbReference type="STRING" id="68214.AVL59_23220"/>
<dbReference type="Gene3D" id="3.30.460.10">
    <property type="entry name" value="Beta Polymerase, domain 2"/>
    <property type="match status" value="1"/>
</dbReference>
<keyword evidence="5" id="KW-1185">Reference proteome</keyword>
<dbReference type="Proteomes" id="UP001519309">
    <property type="component" value="Unassembled WGS sequence"/>
</dbReference>
<gene>
    <name evidence="2" type="ORF">AVL59_23220</name>
    <name evidence="3" type="ORF">J2Z21_009592</name>
</gene>
<dbReference type="PANTHER" id="PTHR41773:SF1">
    <property type="entry name" value="RELA_SPOT DOMAIN-CONTAINING PROTEIN"/>
    <property type="match status" value="1"/>
</dbReference>
<name>A0A1B1AZV0_9ACTN</name>
<accession>A0A1B1AZV0</accession>
<reference evidence="2 4" key="1">
    <citation type="submission" date="2016-06" db="EMBL/GenBank/DDBJ databases">
        <title>Complete genome sequence of Streptomyces griseochromogenes ATCC 14511, the Blasticidin S producer.</title>
        <authorList>
            <person name="Wu L."/>
        </authorList>
    </citation>
    <scope>NUCLEOTIDE SEQUENCE [LARGE SCALE GENOMIC DNA]</scope>
    <source>
        <strain evidence="2 4">ATCC 14511</strain>
    </source>
</reference>